<protein>
    <submittedName>
        <fullName evidence="1">Uncharacterized protein</fullName>
    </submittedName>
</protein>
<organism evidence="1">
    <name type="scientific">marine metagenome</name>
    <dbReference type="NCBI Taxonomy" id="408172"/>
    <lineage>
        <taxon>unclassified sequences</taxon>
        <taxon>metagenomes</taxon>
        <taxon>ecological metagenomes</taxon>
    </lineage>
</organism>
<evidence type="ECO:0000313" key="1">
    <source>
        <dbReference type="EMBL" id="SVB04435.1"/>
    </source>
</evidence>
<gene>
    <name evidence="1" type="ORF">METZ01_LOCUS157289</name>
</gene>
<accession>A0A382ASB9</accession>
<sequence>MSTDYILNNTEGLVSECCGEIMWEDGDRCPACFDNCLGITPAEAFGTPKEIMLEKLS</sequence>
<proteinExistence type="predicted"/>
<feature type="non-terminal residue" evidence="1">
    <location>
        <position position="57"/>
    </location>
</feature>
<name>A0A382ASB9_9ZZZZ</name>
<dbReference type="EMBL" id="UINC01026637">
    <property type="protein sequence ID" value="SVB04435.1"/>
    <property type="molecule type" value="Genomic_DNA"/>
</dbReference>
<dbReference type="AlphaFoldDB" id="A0A382ASB9"/>
<reference evidence="1" key="1">
    <citation type="submission" date="2018-05" db="EMBL/GenBank/DDBJ databases">
        <authorList>
            <person name="Lanie J.A."/>
            <person name="Ng W.-L."/>
            <person name="Kazmierczak K.M."/>
            <person name="Andrzejewski T.M."/>
            <person name="Davidsen T.M."/>
            <person name="Wayne K.J."/>
            <person name="Tettelin H."/>
            <person name="Glass J.I."/>
            <person name="Rusch D."/>
            <person name="Podicherti R."/>
            <person name="Tsui H.-C.T."/>
            <person name="Winkler M.E."/>
        </authorList>
    </citation>
    <scope>NUCLEOTIDE SEQUENCE</scope>
</reference>